<gene>
    <name evidence="3" type="ORF">DFQ01_111124</name>
</gene>
<feature type="signal peptide" evidence="1">
    <location>
        <begin position="1"/>
        <end position="28"/>
    </location>
</feature>
<dbReference type="OrthoDB" id="1988587at2"/>
<reference evidence="3 4" key="1">
    <citation type="submission" date="2018-05" db="EMBL/GenBank/DDBJ databases">
        <title>Genomic Encyclopedia of Type Strains, Phase III (KMG-III): the genomes of soil and plant-associated and newly described type strains.</title>
        <authorList>
            <person name="Whitman W."/>
        </authorList>
    </citation>
    <scope>NUCLEOTIDE SEQUENCE [LARGE SCALE GENOMIC DNA]</scope>
    <source>
        <strain evidence="3 4">CECT 5696</strain>
    </source>
</reference>
<dbReference type="InterPro" id="IPR022627">
    <property type="entry name" value="DUF3502"/>
</dbReference>
<sequence>MRSSRKKGIGLLLAIVMMLSLLSACSNSNGGTNKSDTADTNLAEGSSKPTEIQFYMLGNAPKDLPTIEAEINKMALEDLNVKVKFNYTTWTDWDQKYKLLLSTGRAVDLIFTADWVQYQQYAKKGAFTALDELLPLAAPELQSFVPQEMWDAVRVDGKIYTIPSTYKEYVTGGFVWREDLRKKYDLPTPVDIPTFEAYLAGIKQHEPTIQPVAFGASVENSIQYAYLEFQRKEVGAMPYGMFASYANPRAIVSYWGSAEHLEDLKKYRSWAELGYFSKNELNDPESIQERIINGSAASLLSDNPTRYNAMLSSMQSQHPDWDLGYTPFGRTNGYATPVHPIHNGFAIPAGSQHPEQALAFYEKLVTDKRYNLLTQYGIEGVNYTVENGYYKQVGDVSSNGFPREAMSGWAWRNPAYMLFEPTYDRVQQIFNELDKVQKPDIYTGFIEDYSEYQAERAALEQVVKQYLYPLLAGQIDDVQAGLSLFMEKAQQAGLDKIQQSYKKQWVAYLEKKGIQ</sequence>
<dbReference type="InterPro" id="IPR006059">
    <property type="entry name" value="SBP"/>
</dbReference>
<dbReference type="EMBL" id="QGTQ01000011">
    <property type="protein sequence ID" value="PWW00977.1"/>
    <property type="molecule type" value="Genomic_DNA"/>
</dbReference>
<dbReference type="Proteomes" id="UP000246635">
    <property type="component" value="Unassembled WGS sequence"/>
</dbReference>
<organism evidence="3 4">
    <name type="scientific">Paenibacillus cellulosilyticus</name>
    <dbReference type="NCBI Taxonomy" id="375489"/>
    <lineage>
        <taxon>Bacteria</taxon>
        <taxon>Bacillati</taxon>
        <taxon>Bacillota</taxon>
        <taxon>Bacilli</taxon>
        <taxon>Bacillales</taxon>
        <taxon>Paenibacillaceae</taxon>
        <taxon>Paenibacillus</taxon>
    </lineage>
</organism>
<accession>A0A2V2YTD6</accession>
<proteinExistence type="predicted"/>
<dbReference type="PANTHER" id="PTHR43649">
    <property type="entry name" value="ARABINOSE-BINDING PROTEIN-RELATED"/>
    <property type="match status" value="1"/>
</dbReference>
<feature type="domain" description="DUF3502" evidence="2">
    <location>
        <begin position="442"/>
        <end position="509"/>
    </location>
</feature>
<dbReference type="PANTHER" id="PTHR43649:SF17">
    <property type="entry name" value="ABC TRANSPORTER SOLUTE BINDING PROTEIN-SUGAR TRANSPORT"/>
    <property type="match status" value="1"/>
</dbReference>
<dbReference type="PROSITE" id="PS51257">
    <property type="entry name" value="PROKAR_LIPOPROTEIN"/>
    <property type="match status" value="1"/>
</dbReference>
<protein>
    <submittedName>
        <fullName evidence="3">Putative aldouronate transport system substrate-binding protein</fullName>
    </submittedName>
</protein>
<dbReference type="Pfam" id="PF12010">
    <property type="entry name" value="DUF3502"/>
    <property type="match status" value="1"/>
</dbReference>
<dbReference type="AlphaFoldDB" id="A0A2V2YTD6"/>
<comment type="caution">
    <text evidence="3">The sequence shown here is derived from an EMBL/GenBank/DDBJ whole genome shotgun (WGS) entry which is preliminary data.</text>
</comment>
<evidence type="ECO:0000259" key="2">
    <source>
        <dbReference type="Pfam" id="PF12010"/>
    </source>
</evidence>
<dbReference type="Gene3D" id="3.40.190.10">
    <property type="entry name" value="Periplasmic binding protein-like II"/>
    <property type="match status" value="1"/>
</dbReference>
<dbReference type="SUPFAM" id="SSF53850">
    <property type="entry name" value="Periplasmic binding protein-like II"/>
    <property type="match status" value="1"/>
</dbReference>
<keyword evidence="1" id="KW-0732">Signal</keyword>
<feature type="chain" id="PRO_5038574093" evidence="1">
    <location>
        <begin position="29"/>
        <end position="515"/>
    </location>
</feature>
<evidence type="ECO:0000313" key="3">
    <source>
        <dbReference type="EMBL" id="PWW00977.1"/>
    </source>
</evidence>
<dbReference type="InterPro" id="IPR050490">
    <property type="entry name" value="Bact_solute-bd_prot1"/>
</dbReference>
<evidence type="ECO:0000256" key="1">
    <source>
        <dbReference type="SAM" id="SignalP"/>
    </source>
</evidence>
<keyword evidence="4" id="KW-1185">Reference proteome</keyword>
<dbReference type="Pfam" id="PF01547">
    <property type="entry name" value="SBP_bac_1"/>
    <property type="match status" value="1"/>
</dbReference>
<dbReference type="RefSeq" id="WP_110044853.1">
    <property type="nucleotide sequence ID" value="NZ_CP054613.1"/>
</dbReference>
<evidence type="ECO:0000313" key="4">
    <source>
        <dbReference type="Proteomes" id="UP000246635"/>
    </source>
</evidence>
<name>A0A2V2YTD6_9BACL</name>